<keyword evidence="2" id="KW-1185">Reference proteome</keyword>
<evidence type="ECO:0000313" key="1">
    <source>
        <dbReference type="EMBL" id="KAH6637236.1"/>
    </source>
</evidence>
<dbReference type="Proteomes" id="UP000724584">
    <property type="component" value="Unassembled WGS sequence"/>
</dbReference>
<reference evidence="1 2" key="1">
    <citation type="journal article" date="2021" name="Nat. Commun.">
        <title>Genetic determinants of endophytism in the Arabidopsis root mycobiome.</title>
        <authorList>
            <person name="Mesny F."/>
            <person name="Miyauchi S."/>
            <person name="Thiergart T."/>
            <person name="Pickel B."/>
            <person name="Atanasova L."/>
            <person name="Karlsson M."/>
            <person name="Huettel B."/>
            <person name="Barry K.W."/>
            <person name="Haridas S."/>
            <person name="Chen C."/>
            <person name="Bauer D."/>
            <person name="Andreopoulos W."/>
            <person name="Pangilinan J."/>
            <person name="LaButti K."/>
            <person name="Riley R."/>
            <person name="Lipzen A."/>
            <person name="Clum A."/>
            <person name="Drula E."/>
            <person name="Henrissat B."/>
            <person name="Kohler A."/>
            <person name="Grigoriev I.V."/>
            <person name="Martin F.M."/>
            <person name="Hacquard S."/>
        </authorList>
    </citation>
    <scope>NUCLEOTIDE SEQUENCE [LARGE SCALE GENOMIC DNA]</scope>
    <source>
        <strain evidence="1 2">MPI-SDFR-AT-0079</strain>
    </source>
</reference>
<sequence length="164" mass="18343">MAKYSNMTGQPLDSKKAASTENRFTSFSLSPRDQRRSRPMAHQIMPMAYSEHPHATPRMMSALRSQGAKAAPEVSAKGSDSERFWPMVLVDEWGLRPATSDQHSLVQTIQTIWRNGNGRNGEKREGEQKGDLKEDGDHTILNRSCGPGREMMGFSGWESQTESC</sequence>
<name>A0ACB7PJM1_9PEZI</name>
<dbReference type="EMBL" id="JAGIZQ010000003">
    <property type="protein sequence ID" value="KAH6637236.1"/>
    <property type="molecule type" value="Genomic_DNA"/>
</dbReference>
<comment type="caution">
    <text evidence="1">The sequence shown here is derived from an EMBL/GenBank/DDBJ whole genome shotgun (WGS) entry which is preliminary data.</text>
</comment>
<proteinExistence type="predicted"/>
<protein>
    <submittedName>
        <fullName evidence="1">Uncharacterized protein</fullName>
    </submittedName>
</protein>
<accession>A0ACB7PJM1</accession>
<organism evidence="1 2">
    <name type="scientific">Chaetomium tenue</name>
    <dbReference type="NCBI Taxonomy" id="1854479"/>
    <lineage>
        <taxon>Eukaryota</taxon>
        <taxon>Fungi</taxon>
        <taxon>Dikarya</taxon>
        <taxon>Ascomycota</taxon>
        <taxon>Pezizomycotina</taxon>
        <taxon>Sordariomycetes</taxon>
        <taxon>Sordariomycetidae</taxon>
        <taxon>Sordariales</taxon>
        <taxon>Chaetomiaceae</taxon>
        <taxon>Chaetomium</taxon>
    </lineage>
</organism>
<gene>
    <name evidence="1" type="ORF">F5144DRAFT_620277</name>
</gene>
<evidence type="ECO:0000313" key="2">
    <source>
        <dbReference type="Proteomes" id="UP000724584"/>
    </source>
</evidence>